<evidence type="ECO:0000313" key="2">
    <source>
        <dbReference type="EMBL" id="MBR7795450.1"/>
    </source>
</evidence>
<dbReference type="Gene3D" id="3.10.180.10">
    <property type="entry name" value="2,3-Dihydroxybiphenyl 1,2-Dioxygenase, domain 1"/>
    <property type="match status" value="1"/>
</dbReference>
<dbReference type="RefSeq" id="WP_026682809.1">
    <property type="nucleotide sequence ID" value="NZ_BAAACY010000010.1"/>
</dbReference>
<dbReference type="InterPro" id="IPR029068">
    <property type="entry name" value="Glyas_Bleomycin-R_OHBP_Dase"/>
</dbReference>
<dbReference type="Proteomes" id="UP000675284">
    <property type="component" value="Unassembled WGS sequence"/>
</dbReference>
<dbReference type="InterPro" id="IPR004360">
    <property type="entry name" value="Glyas_Fos-R_dOase_dom"/>
</dbReference>
<sequence>MIKKAIQLTLFVHDLKEAKDFYVNKLGFVVREEEEFEPGWRYLAVSPENGNETMIELAEAKTPKQEQLIGKQGGDTVMLMFESDHIERDVSDLQERGVVFQGEIQGVPGGKGVVFKDLYGNNLDLFEPRKE</sequence>
<gene>
    <name evidence="2" type="ORF">KCX74_05270</name>
</gene>
<dbReference type="InterPro" id="IPR037523">
    <property type="entry name" value="VOC_core"/>
</dbReference>
<dbReference type="Pfam" id="PF00903">
    <property type="entry name" value="Glyoxalase"/>
    <property type="match status" value="1"/>
</dbReference>
<organism evidence="2 3">
    <name type="scientific">Virgibacillus salarius</name>
    <dbReference type="NCBI Taxonomy" id="447199"/>
    <lineage>
        <taxon>Bacteria</taxon>
        <taxon>Bacillati</taxon>
        <taxon>Bacillota</taxon>
        <taxon>Bacilli</taxon>
        <taxon>Bacillales</taxon>
        <taxon>Bacillaceae</taxon>
        <taxon>Virgibacillus</taxon>
    </lineage>
</organism>
<evidence type="ECO:0000259" key="1">
    <source>
        <dbReference type="PROSITE" id="PS51819"/>
    </source>
</evidence>
<dbReference type="PROSITE" id="PS51819">
    <property type="entry name" value="VOC"/>
    <property type="match status" value="1"/>
</dbReference>
<protein>
    <submittedName>
        <fullName evidence="2">VOC family protein</fullName>
    </submittedName>
</protein>
<accession>A0A941IBQ6</accession>
<name>A0A941IBQ6_9BACI</name>
<dbReference type="AlphaFoldDB" id="A0A941IBQ6"/>
<keyword evidence="3" id="KW-1185">Reference proteome</keyword>
<dbReference type="EMBL" id="JAGSOT010000011">
    <property type="protein sequence ID" value="MBR7795450.1"/>
    <property type="molecule type" value="Genomic_DNA"/>
</dbReference>
<evidence type="ECO:0000313" key="3">
    <source>
        <dbReference type="Proteomes" id="UP000675284"/>
    </source>
</evidence>
<dbReference type="PANTHER" id="PTHR36437">
    <property type="entry name" value="GLYOXALASE/BLEOMYCIN RESISTANCE PROTEIN/DIOXYGENASE"/>
    <property type="match status" value="1"/>
</dbReference>
<dbReference type="PANTHER" id="PTHR36437:SF2">
    <property type="entry name" value="GLYOXALASE_BLEOMYCIN RESISTANCE PROTEIN_DIOXYGENASE"/>
    <property type="match status" value="1"/>
</dbReference>
<feature type="domain" description="VOC" evidence="1">
    <location>
        <begin position="4"/>
        <end position="128"/>
    </location>
</feature>
<comment type="caution">
    <text evidence="2">The sequence shown here is derived from an EMBL/GenBank/DDBJ whole genome shotgun (WGS) entry which is preliminary data.</text>
</comment>
<reference evidence="2" key="1">
    <citation type="submission" date="2021-04" db="EMBL/GenBank/DDBJ databases">
        <title>Isolation and polyphasic classification of algal microorganism.</title>
        <authorList>
            <person name="Wang S."/>
        </authorList>
    </citation>
    <scope>NUCLEOTIDE SEQUENCE</scope>
    <source>
        <strain evidence="2">720a</strain>
    </source>
</reference>
<proteinExistence type="predicted"/>
<dbReference type="SUPFAM" id="SSF54593">
    <property type="entry name" value="Glyoxalase/Bleomycin resistance protein/Dihydroxybiphenyl dioxygenase"/>
    <property type="match status" value="1"/>
</dbReference>